<evidence type="ECO:0000313" key="10">
    <source>
        <dbReference type="Proteomes" id="UP000647836"/>
    </source>
</evidence>
<evidence type="ECO:0000256" key="6">
    <source>
        <dbReference type="ARBA" id="ARBA00035208"/>
    </source>
</evidence>
<dbReference type="InterPro" id="IPR023574">
    <property type="entry name" value="Ribosomal_uL4_dom_sf"/>
</dbReference>
<evidence type="ECO:0000256" key="4">
    <source>
        <dbReference type="ARBA" id="ARBA00022980"/>
    </source>
</evidence>
<protein>
    <recommendedName>
        <fullName evidence="7">Large ribosomal subunit protein uL4</fullName>
    </recommendedName>
    <alternativeName>
        <fullName evidence="8">50S ribosomal protein L4</fullName>
    </alternativeName>
    <alternativeName>
        <fullName evidence="6">Large ribosomal subunit protein uL4c</fullName>
    </alternativeName>
</protein>
<evidence type="ECO:0000256" key="7">
    <source>
        <dbReference type="ARBA" id="ARBA00035244"/>
    </source>
</evidence>
<dbReference type="EMBL" id="JADEXF010000821">
    <property type="protein sequence ID" value="MBE9107351.1"/>
    <property type="molecule type" value="Genomic_DNA"/>
</dbReference>
<comment type="caution">
    <text evidence="9">The sequence shown here is derived from an EMBL/GenBank/DDBJ whole genome shotgun (WGS) entry which is preliminary data.</text>
</comment>
<name>A0ABR9U3W2_9NOSO</name>
<keyword evidence="3" id="KW-0694">RNA-binding</keyword>
<evidence type="ECO:0000256" key="2">
    <source>
        <dbReference type="ARBA" id="ARBA00022730"/>
    </source>
</evidence>
<gene>
    <name evidence="9" type="primary">rplD</name>
    <name evidence="9" type="ORF">IQ229_21185</name>
</gene>
<evidence type="ECO:0000256" key="5">
    <source>
        <dbReference type="ARBA" id="ARBA00023274"/>
    </source>
</evidence>
<dbReference type="InterPro" id="IPR002136">
    <property type="entry name" value="Ribosomal_uL4"/>
</dbReference>
<evidence type="ECO:0000256" key="8">
    <source>
        <dbReference type="ARBA" id="ARBA00035462"/>
    </source>
</evidence>
<dbReference type="Proteomes" id="UP000647836">
    <property type="component" value="Unassembled WGS sequence"/>
</dbReference>
<keyword evidence="2" id="KW-0699">rRNA-binding</keyword>
<organism evidence="9 10">
    <name type="scientific">Nostoc cf. edaphicum LEGE 07299</name>
    <dbReference type="NCBI Taxonomy" id="2777974"/>
    <lineage>
        <taxon>Bacteria</taxon>
        <taxon>Bacillati</taxon>
        <taxon>Cyanobacteriota</taxon>
        <taxon>Cyanophyceae</taxon>
        <taxon>Nostocales</taxon>
        <taxon>Nostocaceae</taxon>
        <taxon>Nostoc</taxon>
    </lineage>
</organism>
<evidence type="ECO:0000256" key="1">
    <source>
        <dbReference type="ARBA" id="ARBA00010528"/>
    </source>
</evidence>
<dbReference type="PANTHER" id="PTHR10746:SF17">
    <property type="entry name" value="LARGE RIBOSOMAL SUBUNIT PROTEIN UL4C"/>
    <property type="match status" value="1"/>
</dbReference>
<dbReference type="Pfam" id="PF00573">
    <property type="entry name" value="Ribosomal_L4"/>
    <property type="match status" value="1"/>
</dbReference>
<dbReference type="RefSeq" id="WP_194047095.1">
    <property type="nucleotide sequence ID" value="NZ_JADEXF010000821.1"/>
</dbReference>
<evidence type="ECO:0000256" key="3">
    <source>
        <dbReference type="ARBA" id="ARBA00022884"/>
    </source>
</evidence>
<keyword evidence="4 9" id="KW-0689">Ribosomal protein</keyword>
<dbReference type="GO" id="GO:0005840">
    <property type="term" value="C:ribosome"/>
    <property type="evidence" value="ECO:0007669"/>
    <property type="project" value="UniProtKB-KW"/>
</dbReference>
<sequence>KELVAALARWGIVPESKALLILSEIADTDNVYLSARNIENLKLIAADQLNVFDLLHADKIVVTASALEKIQEVYSA</sequence>
<comment type="similarity">
    <text evidence="1">Belongs to the universal ribosomal protein uL4 family.</text>
</comment>
<accession>A0ABR9U3W2</accession>
<feature type="non-terminal residue" evidence="9">
    <location>
        <position position="1"/>
    </location>
</feature>
<evidence type="ECO:0000313" key="9">
    <source>
        <dbReference type="EMBL" id="MBE9107351.1"/>
    </source>
</evidence>
<dbReference type="Gene3D" id="3.40.1370.10">
    <property type="match status" value="1"/>
</dbReference>
<reference evidence="9 10" key="1">
    <citation type="submission" date="2020-10" db="EMBL/GenBank/DDBJ databases">
        <authorList>
            <person name="Castelo-Branco R."/>
            <person name="Eusebio N."/>
            <person name="Adriana R."/>
            <person name="Vieira A."/>
            <person name="Brugerolle De Fraissinette N."/>
            <person name="Rezende De Castro R."/>
            <person name="Schneider M.P."/>
            <person name="Vasconcelos V."/>
            <person name="Leao P.N."/>
        </authorList>
    </citation>
    <scope>NUCLEOTIDE SEQUENCE [LARGE SCALE GENOMIC DNA]</scope>
    <source>
        <strain evidence="9 10">LEGE 07299</strain>
    </source>
</reference>
<keyword evidence="10" id="KW-1185">Reference proteome</keyword>
<dbReference type="SUPFAM" id="SSF52166">
    <property type="entry name" value="Ribosomal protein L4"/>
    <property type="match status" value="1"/>
</dbReference>
<proteinExistence type="inferred from homology"/>
<dbReference type="PANTHER" id="PTHR10746">
    <property type="entry name" value="50S RIBOSOMAL PROTEIN L4"/>
    <property type="match status" value="1"/>
</dbReference>
<dbReference type="InterPro" id="IPR013005">
    <property type="entry name" value="Ribosomal_uL4-like"/>
</dbReference>
<keyword evidence="5" id="KW-0687">Ribonucleoprotein</keyword>